<protein>
    <submittedName>
        <fullName evidence="3">DUF4143 domain-containing protein</fullName>
    </submittedName>
</protein>
<dbReference type="Pfam" id="PF13635">
    <property type="entry name" value="DUF4143"/>
    <property type="match status" value="1"/>
</dbReference>
<evidence type="ECO:0000313" key="4">
    <source>
        <dbReference type="Proteomes" id="UP000181860"/>
    </source>
</evidence>
<keyword evidence="4" id="KW-1185">Reference proteome</keyword>
<dbReference type="InterPro" id="IPR025420">
    <property type="entry name" value="DUF4143"/>
</dbReference>
<evidence type="ECO:0000313" key="3">
    <source>
        <dbReference type="EMBL" id="WGO85507.1"/>
    </source>
</evidence>
<evidence type="ECO:0000313" key="5">
    <source>
        <dbReference type="Proteomes" id="UP001242513"/>
    </source>
</evidence>
<dbReference type="PANTHER" id="PTHR43566:SF1">
    <property type="entry name" value="AAA+ ATPASE DOMAIN-CONTAINING PROTEIN"/>
    <property type="match status" value="1"/>
</dbReference>
<reference evidence="3" key="2">
    <citation type="journal article" date="2022" name="Food Funct.">
        <title>Lactobacillus kefiranofaciens ZW18 from Kefir enhances the anti-tumor effect of anti-programmed cell death 1 (PD-1) immunotherapy by modulating the gut microbiota.</title>
        <authorList>
            <person name="Zhao J."/>
            <person name="Wang Y."/>
            <person name="Wang J."/>
            <person name="Lv M."/>
            <person name="Zhou C."/>
            <person name="Jia L."/>
            <person name="Geng W."/>
        </authorList>
    </citation>
    <scope>NUCLEOTIDE SEQUENCE</scope>
    <source>
        <strain evidence="3">ZW18</strain>
    </source>
</reference>
<evidence type="ECO:0000313" key="2">
    <source>
        <dbReference type="EMBL" id="SDA68483.1"/>
    </source>
</evidence>
<reference evidence="2 4" key="1">
    <citation type="submission" date="2016-10" db="EMBL/GenBank/DDBJ databases">
        <authorList>
            <person name="Varghese N."/>
            <person name="Submissions S."/>
        </authorList>
    </citation>
    <scope>NUCLEOTIDE SEQUENCE [LARGE SCALE GENOMIC DNA]</scope>
    <source>
        <strain evidence="2 4">ATCC 43761</strain>
    </source>
</reference>
<accession>A0AAX3UCV5</accession>
<dbReference type="Proteomes" id="UP000181860">
    <property type="component" value="Unassembled WGS sequence"/>
</dbReference>
<organism evidence="3 5">
    <name type="scientific">Lactobacillus kefiranofaciens</name>
    <dbReference type="NCBI Taxonomy" id="267818"/>
    <lineage>
        <taxon>Bacteria</taxon>
        <taxon>Bacillati</taxon>
        <taxon>Bacillota</taxon>
        <taxon>Bacilli</taxon>
        <taxon>Lactobacillales</taxon>
        <taxon>Lactobacillaceae</taxon>
        <taxon>Lactobacillus</taxon>
    </lineage>
</organism>
<sequence>MANNEQTPSRPTADFFREALKILYIIDDVPPFIGMGKLFPALTKAPKHFMLDPAIAMSLLDVTKDQLTDFDVSKHVGRINSDMIGQLMESLVYQSLIVYADALGVHLTHFRDSKGRHEIDFILQKGRKVVLFEVKTNPNVKNSYVKHLNWFE</sequence>
<reference evidence="3" key="3">
    <citation type="submission" date="2023-04" db="EMBL/GenBank/DDBJ databases">
        <authorList>
            <person name="Wang Y."/>
        </authorList>
    </citation>
    <scope>NUCLEOTIDE SEQUENCE</scope>
    <source>
        <strain evidence="3">ZW18</strain>
    </source>
</reference>
<dbReference type="EMBL" id="CP123735">
    <property type="protein sequence ID" value="WGO85507.1"/>
    <property type="molecule type" value="Genomic_DNA"/>
</dbReference>
<gene>
    <name evidence="3" type="ORF">QEJ78_09105</name>
    <name evidence="2" type="ORF">SAMN02983011_02143</name>
</gene>
<proteinExistence type="predicted"/>
<evidence type="ECO:0000259" key="1">
    <source>
        <dbReference type="Pfam" id="PF13635"/>
    </source>
</evidence>
<dbReference type="AlphaFoldDB" id="A0AAX3UCV5"/>
<dbReference type="PANTHER" id="PTHR43566">
    <property type="entry name" value="CONSERVED PROTEIN"/>
    <property type="match status" value="1"/>
</dbReference>
<feature type="domain" description="DUF4143" evidence="1">
    <location>
        <begin position="8"/>
        <end position="136"/>
    </location>
</feature>
<dbReference type="EMBL" id="FMXC01000041">
    <property type="protein sequence ID" value="SDA68483.1"/>
    <property type="molecule type" value="Genomic_DNA"/>
</dbReference>
<name>A0AAX3UCV5_9LACO</name>
<dbReference type="Proteomes" id="UP001242513">
    <property type="component" value="Chromosome"/>
</dbReference>